<evidence type="ECO:0000259" key="5">
    <source>
        <dbReference type="Pfam" id="PF25137"/>
    </source>
</evidence>
<dbReference type="SUPFAM" id="SSF56796">
    <property type="entry name" value="Dehydroquinate synthase-like"/>
    <property type="match status" value="1"/>
</dbReference>
<dbReference type="InterPro" id="IPR018211">
    <property type="entry name" value="ADH_Fe_CS"/>
</dbReference>
<dbReference type="PANTHER" id="PTHR11496:SF102">
    <property type="entry name" value="ALCOHOL DEHYDROGENASE 4"/>
    <property type="match status" value="1"/>
</dbReference>
<accession>A0A9J6QRW6</accession>
<dbReference type="Gene3D" id="3.40.50.1970">
    <property type="match status" value="1"/>
</dbReference>
<feature type="domain" description="Alcohol dehydrogenase iron-type/glycerol dehydrogenase GldA" evidence="4">
    <location>
        <begin position="9"/>
        <end position="180"/>
    </location>
</feature>
<evidence type="ECO:0000256" key="3">
    <source>
        <dbReference type="ARBA" id="ARBA00023027"/>
    </source>
</evidence>
<sequence length="386" mass="41083">MKSFDFELPTKIRFGAGITQEIGQEAAAMGGSNILIITDKGIMKAGIVDTVVAALRIAGHESIAIFDDVEPNPRDTTVHRAYEQAKALSADLLIAIGGGSSIDTAKGVGVLLEHGGQIKDYEFVDSEMLKKPITPLIAIPTTAGTGSEATCWAVITDTERHFKMSVGGHFAFPKLALVDPDLIATLPPGIVASTGMDALTHAIEGYTCTVSEPISDAYGLYAIELIANNLREAAFTDKKEAKANMLLGSLMAGICFGSSNVAAVHCMAEALGGLYDTPHGIANAMLLPVVMEFNYAADYEKFARIAAAMGEKDDHLTKGGLAYKAVLAVKKLGEDLGIPKMKEIGAKEEDFERLAVACTENMAAGDNVRKIRYSDFLQLYKKAYAL</sequence>
<dbReference type="PANTHER" id="PTHR11496">
    <property type="entry name" value="ALCOHOL DEHYDROGENASE"/>
    <property type="match status" value="1"/>
</dbReference>
<name>A0A9J6QRW6_9FIRM</name>
<organism evidence="6 7">
    <name type="scientific">Hominibacterium faecale</name>
    <dbReference type="NCBI Taxonomy" id="2839743"/>
    <lineage>
        <taxon>Bacteria</taxon>
        <taxon>Bacillati</taxon>
        <taxon>Bacillota</taxon>
        <taxon>Clostridia</taxon>
        <taxon>Peptostreptococcales</taxon>
        <taxon>Anaerovoracaceae</taxon>
        <taxon>Hominibacterium</taxon>
    </lineage>
</organism>
<dbReference type="InterPro" id="IPR056798">
    <property type="entry name" value="ADH_Fe_C"/>
</dbReference>
<keyword evidence="7" id="KW-1185">Reference proteome</keyword>
<dbReference type="Pfam" id="PF00465">
    <property type="entry name" value="Fe-ADH"/>
    <property type="match status" value="1"/>
</dbReference>
<feature type="domain" description="Fe-containing alcohol dehydrogenase-like C-terminal" evidence="5">
    <location>
        <begin position="192"/>
        <end position="384"/>
    </location>
</feature>
<dbReference type="InterPro" id="IPR001670">
    <property type="entry name" value="ADH_Fe/GldA"/>
</dbReference>
<evidence type="ECO:0000313" key="6">
    <source>
        <dbReference type="EMBL" id="MCU7378180.1"/>
    </source>
</evidence>
<dbReference type="CDD" id="cd08551">
    <property type="entry name" value="Fe-ADH"/>
    <property type="match status" value="1"/>
</dbReference>
<dbReference type="AlphaFoldDB" id="A0A9J6QRW6"/>
<gene>
    <name evidence="6" type="ORF">OBO34_07410</name>
</gene>
<comment type="caution">
    <text evidence="6">The sequence shown here is derived from an EMBL/GenBank/DDBJ whole genome shotgun (WGS) entry which is preliminary data.</text>
</comment>
<reference evidence="6" key="1">
    <citation type="submission" date="2022-09" db="EMBL/GenBank/DDBJ databases">
        <title>Culturomic study of gut microbiota in children with autism spectrum disorder.</title>
        <authorList>
            <person name="Efimov B.A."/>
            <person name="Chaplin A.V."/>
            <person name="Sokolova S.R."/>
            <person name="Pikina A.P."/>
            <person name="Korzhanova M."/>
            <person name="Belova V."/>
            <person name="Korostin D."/>
        </authorList>
    </citation>
    <scope>NUCLEOTIDE SEQUENCE</scope>
    <source>
        <strain evidence="6">ASD5510</strain>
    </source>
</reference>
<dbReference type="EMBL" id="JAOSHN010000003">
    <property type="protein sequence ID" value="MCU7378180.1"/>
    <property type="molecule type" value="Genomic_DNA"/>
</dbReference>
<dbReference type="Pfam" id="PF25137">
    <property type="entry name" value="ADH_Fe_C"/>
    <property type="match status" value="1"/>
</dbReference>
<dbReference type="GO" id="GO:0004022">
    <property type="term" value="F:alcohol dehydrogenase (NAD+) activity"/>
    <property type="evidence" value="ECO:0007669"/>
    <property type="project" value="TreeGrafter"/>
</dbReference>
<evidence type="ECO:0000256" key="2">
    <source>
        <dbReference type="ARBA" id="ARBA00023002"/>
    </source>
</evidence>
<keyword evidence="2" id="KW-0560">Oxidoreductase</keyword>
<proteinExistence type="inferred from homology"/>
<keyword evidence="3" id="KW-0520">NAD</keyword>
<dbReference type="GO" id="GO:0046872">
    <property type="term" value="F:metal ion binding"/>
    <property type="evidence" value="ECO:0007669"/>
    <property type="project" value="InterPro"/>
</dbReference>
<evidence type="ECO:0000313" key="7">
    <source>
        <dbReference type="Proteomes" id="UP001065549"/>
    </source>
</evidence>
<dbReference type="Gene3D" id="1.20.1090.10">
    <property type="entry name" value="Dehydroquinate synthase-like - alpha domain"/>
    <property type="match status" value="1"/>
</dbReference>
<dbReference type="FunFam" id="3.40.50.1970:FF:000003">
    <property type="entry name" value="Alcohol dehydrogenase, iron-containing"/>
    <property type="match status" value="1"/>
</dbReference>
<dbReference type="PROSITE" id="PS00913">
    <property type="entry name" value="ADH_IRON_1"/>
    <property type="match status" value="1"/>
</dbReference>
<comment type="similarity">
    <text evidence="1">Belongs to the iron-containing alcohol dehydrogenase family.</text>
</comment>
<protein>
    <submittedName>
        <fullName evidence="6">Iron-containing alcohol dehydrogenase</fullName>
    </submittedName>
</protein>
<evidence type="ECO:0000259" key="4">
    <source>
        <dbReference type="Pfam" id="PF00465"/>
    </source>
</evidence>
<dbReference type="Proteomes" id="UP001065549">
    <property type="component" value="Unassembled WGS sequence"/>
</dbReference>
<dbReference type="InterPro" id="IPR039697">
    <property type="entry name" value="Alcohol_dehydrogenase_Fe"/>
</dbReference>
<dbReference type="FunFam" id="1.20.1090.10:FF:000001">
    <property type="entry name" value="Aldehyde-alcohol dehydrogenase"/>
    <property type="match status" value="1"/>
</dbReference>
<dbReference type="RefSeq" id="WP_253019775.1">
    <property type="nucleotide sequence ID" value="NZ_JAOSHN010000003.1"/>
</dbReference>
<evidence type="ECO:0000256" key="1">
    <source>
        <dbReference type="ARBA" id="ARBA00007358"/>
    </source>
</evidence>